<dbReference type="Gramene" id="RZC84251">
    <property type="protein sequence ID" value="RZC84251"/>
    <property type="gene ID" value="C5167_047037"/>
</dbReference>
<dbReference type="AlphaFoldDB" id="A0A4Y7LJ30"/>
<dbReference type="Proteomes" id="UP000316621">
    <property type="component" value="Chromosome 11"/>
</dbReference>
<protein>
    <submittedName>
        <fullName evidence="1">Uncharacterized protein</fullName>
    </submittedName>
</protein>
<name>A0A4Y7LJ30_PAPSO</name>
<evidence type="ECO:0000313" key="2">
    <source>
        <dbReference type="Proteomes" id="UP000316621"/>
    </source>
</evidence>
<keyword evidence="2" id="KW-1185">Reference proteome</keyword>
<gene>
    <name evidence="1" type="ORF">C5167_047037</name>
</gene>
<accession>A0A4Y7LJ30</accession>
<organism evidence="1 2">
    <name type="scientific">Papaver somniferum</name>
    <name type="common">Opium poppy</name>
    <dbReference type="NCBI Taxonomy" id="3469"/>
    <lineage>
        <taxon>Eukaryota</taxon>
        <taxon>Viridiplantae</taxon>
        <taxon>Streptophyta</taxon>
        <taxon>Embryophyta</taxon>
        <taxon>Tracheophyta</taxon>
        <taxon>Spermatophyta</taxon>
        <taxon>Magnoliopsida</taxon>
        <taxon>Ranunculales</taxon>
        <taxon>Papaveraceae</taxon>
        <taxon>Papaveroideae</taxon>
        <taxon>Papaver</taxon>
    </lineage>
</organism>
<reference evidence="1 2" key="1">
    <citation type="journal article" date="2018" name="Science">
        <title>The opium poppy genome and morphinan production.</title>
        <authorList>
            <person name="Guo L."/>
            <person name="Winzer T."/>
            <person name="Yang X."/>
            <person name="Li Y."/>
            <person name="Ning Z."/>
            <person name="He Z."/>
            <person name="Teodor R."/>
            <person name="Lu Y."/>
            <person name="Bowser T.A."/>
            <person name="Graham I.A."/>
            <person name="Ye K."/>
        </authorList>
    </citation>
    <scope>NUCLEOTIDE SEQUENCE [LARGE SCALE GENOMIC DNA]</scope>
    <source>
        <strain evidence="2">cv. HN1</strain>
        <tissue evidence="1">Leaves</tissue>
    </source>
</reference>
<dbReference type="EMBL" id="CM010725">
    <property type="protein sequence ID" value="RZC84251.1"/>
    <property type="molecule type" value="Genomic_DNA"/>
</dbReference>
<sequence length="295" mass="32784">MASVQVKEEESGDQQITETVLSNSKGPRVGLSLRIMIDIFLSSLLCSCGEAYVGFLDTVGVSGTILLSHVARLCLNGKKEDLACNMSFPFLLFTLFKVSCIVGIPLNHGWTVDARCNNELSVLVTDLCSQPDLVLEKLNECNVLVTDQCAQPDLVLEKLSEFLTDQYEPDMGKEEGTQLAKNAISVAAMRARSQVLSAESATLEERNNMMYHSTLIREGRVVPLPPEKFYDRIGNTLRADQQVVPLFSDRDDLLVEQFWINLNSFGNTSSADQQVVPLFSDSDDLLVEQFWSNFD</sequence>
<evidence type="ECO:0000313" key="1">
    <source>
        <dbReference type="EMBL" id="RZC84251.1"/>
    </source>
</evidence>
<proteinExistence type="predicted"/>